<keyword evidence="6 8" id="KW-1133">Transmembrane helix</keyword>
<evidence type="ECO:0000256" key="7">
    <source>
        <dbReference type="ARBA" id="ARBA00023136"/>
    </source>
</evidence>
<feature type="transmembrane region" description="Helical" evidence="8">
    <location>
        <begin position="94"/>
        <end position="113"/>
    </location>
</feature>
<dbReference type="Proteomes" id="UP000019681">
    <property type="component" value="Unassembled WGS sequence"/>
</dbReference>
<name>A0A017RX29_9CLOT</name>
<evidence type="ECO:0000313" key="11">
    <source>
        <dbReference type="EMBL" id="EYE89121.1"/>
    </source>
</evidence>
<comment type="similarity">
    <text evidence="2 9">Belongs to the binding-protein-dependent transport system permease family. CysTW subfamily.</text>
</comment>
<dbReference type="GO" id="GO:0005886">
    <property type="term" value="C:plasma membrane"/>
    <property type="evidence" value="ECO:0007669"/>
    <property type="project" value="UniProtKB-SubCell"/>
</dbReference>
<comment type="caution">
    <text evidence="9">Lacks conserved residue(s) required for the propagation of feature annotation.</text>
</comment>
<dbReference type="PANTHER" id="PTHR30425:SF2">
    <property type="entry name" value="ABC TRANSPORTER PERMEASE PROTEIN YQGH-RELATED"/>
    <property type="match status" value="1"/>
</dbReference>
<dbReference type="EMBL" id="AZQP01000008">
    <property type="protein sequence ID" value="EYE89121.1"/>
    <property type="molecule type" value="Genomic_DNA"/>
</dbReference>
<dbReference type="SUPFAM" id="SSF161098">
    <property type="entry name" value="MetI-like"/>
    <property type="match status" value="1"/>
</dbReference>
<evidence type="ECO:0000256" key="3">
    <source>
        <dbReference type="ARBA" id="ARBA00022448"/>
    </source>
</evidence>
<gene>
    <name evidence="11" type="ORF">Q428_04020</name>
</gene>
<comment type="function">
    <text evidence="9">Part of the binding-protein-dependent transport system for phosphate; probably responsible for the translocation of the substrate across the membrane.</text>
</comment>
<feature type="transmembrane region" description="Helical" evidence="8">
    <location>
        <begin position="125"/>
        <end position="146"/>
    </location>
</feature>
<dbReference type="InterPro" id="IPR000515">
    <property type="entry name" value="MetI-like"/>
</dbReference>
<keyword evidence="9" id="KW-0592">Phosphate transport</keyword>
<reference evidence="11 12" key="1">
    <citation type="journal article" date="2014" name="Genome Announc.">
        <title>Draft Genome Sequence of Fervidicella metallireducens Strain AeBT, an Iron-Reducing Thermoanaerobe from the Great Artesian Basin.</title>
        <authorList>
            <person name="Patel B.K."/>
        </authorList>
    </citation>
    <scope>NUCLEOTIDE SEQUENCE [LARGE SCALE GENOMIC DNA]</scope>
    <source>
        <strain evidence="11 12">AeB</strain>
    </source>
</reference>
<comment type="caution">
    <text evidence="11">The sequence shown here is derived from an EMBL/GenBank/DDBJ whole genome shotgun (WGS) entry which is preliminary data.</text>
</comment>
<dbReference type="Gene3D" id="1.10.3720.10">
    <property type="entry name" value="MetI-like"/>
    <property type="match status" value="1"/>
</dbReference>
<dbReference type="Pfam" id="PF00528">
    <property type="entry name" value="BPD_transp_1"/>
    <property type="match status" value="1"/>
</dbReference>
<comment type="subcellular location">
    <subcellularLocation>
        <location evidence="1 8">Cell membrane</location>
        <topology evidence="1 8">Multi-pass membrane protein</topology>
    </subcellularLocation>
</comment>
<evidence type="ECO:0000256" key="9">
    <source>
        <dbReference type="RuleBase" id="RU363054"/>
    </source>
</evidence>
<keyword evidence="5 8" id="KW-0812">Transmembrane</keyword>
<feature type="transmembrane region" description="Helical" evidence="8">
    <location>
        <begin position="62"/>
        <end position="82"/>
    </location>
</feature>
<evidence type="ECO:0000256" key="4">
    <source>
        <dbReference type="ARBA" id="ARBA00022475"/>
    </source>
</evidence>
<feature type="domain" description="ABC transmembrane type-1" evidence="10">
    <location>
        <begin position="58"/>
        <end position="269"/>
    </location>
</feature>
<keyword evidence="7 8" id="KW-0472">Membrane</keyword>
<protein>
    <recommendedName>
        <fullName evidence="9">Phosphate transport system permease protein</fullName>
    </recommendedName>
</protein>
<dbReference type="CDD" id="cd06261">
    <property type="entry name" value="TM_PBP2"/>
    <property type="match status" value="1"/>
</dbReference>
<dbReference type="InterPro" id="IPR051124">
    <property type="entry name" value="Phosphate_Transport_Permease"/>
</dbReference>
<evidence type="ECO:0000256" key="6">
    <source>
        <dbReference type="ARBA" id="ARBA00022989"/>
    </source>
</evidence>
<organism evidence="11 12">
    <name type="scientific">Fervidicella metallireducens AeB</name>
    <dbReference type="NCBI Taxonomy" id="1403537"/>
    <lineage>
        <taxon>Bacteria</taxon>
        <taxon>Bacillati</taxon>
        <taxon>Bacillota</taxon>
        <taxon>Clostridia</taxon>
        <taxon>Eubacteriales</taxon>
        <taxon>Clostridiaceae</taxon>
        <taxon>Fervidicella</taxon>
    </lineage>
</organism>
<keyword evidence="4 9" id="KW-1003">Cell membrane</keyword>
<evidence type="ECO:0000256" key="1">
    <source>
        <dbReference type="ARBA" id="ARBA00004651"/>
    </source>
</evidence>
<keyword evidence="3 8" id="KW-0813">Transport</keyword>
<accession>A0A017RX29</accession>
<dbReference type="InterPro" id="IPR011864">
    <property type="entry name" value="Phosphate_PstC"/>
</dbReference>
<dbReference type="GO" id="GO:0006817">
    <property type="term" value="P:phosphate ion transport"/>
    <property type="evidence" value="ECO:0007669"/>
    <property type="project" value="UniProtKB-KW"/>
</dbReference>
<keyword evidence="12" id="KW-1185">Reference proteome</keyword>
<proteinExistence type="inferred from homology"/>
<evidence type="ECO:0000256" key="5">
    <source>
        <dbReference type="ARBA" id="ARBA00022692"/>
    </source>
</evidence>
<dbReference type="GO" id="GO:0005315">
    <property type="term" value="F:phosphate transmembrane transporter activity"/>
    <property type="evidence" value="ECO:0007669"/>
    <property type="project" value="InterPro"/>
</dbReference>
<evidence type="ECO:0000259" key="10">
    <source>
        <dbReference type="PROSITE" id="PS50928"/>
    </source>
</evidence>
<dbReference type="AlphaFoldDB" id="A0A017RX29"/>
<evidence type="ECO:0000313" key="12">
    <source>
        <dbReference type="Proteomes" id="UP000019681"/>
    </source>
</evidence>
<dbReference type="PROSITE" id="PS50928">
    <property type="entry name" value="ABC_TM1"/>
    <property type="match status" value="1"/>
</dbReference>
<sequence length="278" mass="30275">MKMLLTACAIFMIIVIFSIITFVSKQGLETFKMVSPIEYFTSSYWSPFEEQFGILTFIKGTLLLTGLSTLIGGVLGVGCAIFISKFAPKFIKNILRFTVEIFVGIPSVVYGYIGLTVVVPLIRRIFSNSVGFGILPASLILSVMIMPTVITISEDSINSVDISFEEASYALGATKIQTIFGVILPCAFPGIISSIILAMARALGETMAVQMVIGNTPQLANSLLEPTSSLTTAIVMDIANTEFGSTWNNALFMMATVLLVISIIFILFARKLNRRSMR</sequence>
<dbReference type="NCBIfam" id="TIGR02138">
    <property type="entry name" value="phosphate_pstC"/>
    <property type="match status" value="1"/>
</dbReference>
<dbReference type="InterPro" id="IPR035906">
    <property type="entry name" value="MetI-like_sf"/>
</dbReference>
<evidence type="ECO:0000256" key="8">
    <source>
        <dbReference type="RuleBase" id="RU363032"/>
    </source>
</evidence>
<dbReference type="STRING" id="1403537.Q428_04020"/>
<feature type="transmembrane region" description="Helical" evidence="8">
    <location>
        <begin position="250"/>
        <end position="269"/>
    </location>
</feature>
<dbReference type="PANTHER" id="PTHR30425">
    <property type="entry name" value="PHOSPHATE TRANSPORT SYSTEM PERMEASE PROTEIN PST"/>
    <property type="match status" value="1"/>
</dbReference>
<feature type="transmembrane region" description="Helical" evidence="8">
    <location>
        <begin position="179"/>
        <end position="200"/>
    </location>
</feature>
<evidence type="ECO:0000256" key="2">
    <source>
        <dbReference type="ARBA" id="ARBA00007069"/>
    </source>
</evidence>